<feature type="compositionally biased region" description="Pro residues" evidence="1">
    <location>
        <begin position="19"/>
        <end position="31"/>
    </location>
</feature>
<feature type="region of interest" description="Disordered" evidence="1">
    <location>
        <begin position="1"/>
        <end position="35"/>
    </location>
</feature>
<accession>A0A5C3MCA8</accession>
<keyword evidence="3" id="KW-1185">Reference proteome</keyword>
<evidence type="ECO:0000313" key="2">
    <source>
        <dbReference type="EMBL" id="TFK43054.1"/>
    </source>
</evidence>
<sequence>MSKTKYSTEDQSEDEGSVPPSPAQNDPPFPVPGINRTYNVPISSLPHLNLELLSTASAISTRHQRYPQHAKIPTKILQSRPESKVTRAYRAPQHKLDEWFEVGVAPITYRRQNMMPNEAQHEVTSTNARFLLHAAEGRRNEWPLKAGTQSIVGYAVQTKHPTQRYLESRDSLFGPLNKLIDLDEPDFIEPSIHGSDTSLPPPSVSSRNHSEDEMNLLSTSKAFRPGRLNDTLRRRHTPDASKKRTLDESIVISDEDAAYDEDELGLHASPSPRKRPRVVLSPTVSEAILERGGAAQEWDAWIISLQTLLKGKHTMSKQDLKDLAAALRYIWKVKATIPADTNNELQKTVFRISQMLIDEIPFKDEEGLRASARMLAKYWGLSE</sequence>
<organism evidence="2 3">
    <name type="scientific">Crucibulum laeve</name>
    <dbReference type="NCBI Taxonomy" id="68775"/>
    <lineage>
        <taxon>Eukaryota</taxon>
        <taxon>Fungi</taxon>
        <taxon>Dikarya</taxon>
        <taxon>Basidiomycota</taxon>
        <taxon>Agaricomycotina</taxon>
        <taxon>Agaricomycetes</taxon>
        <taxon>Agaricomycetidae</taxon>
        <taxon>Agaricales</taxon>
        <taxon>Agaricineae</taxon>
        <taxon>Nidulariaceae</taxon>
        <taxon>Crucibulum</taxon>
    </lineage>
</organism>
<dbReference type="EMBL" id="ML213591">
    <property type="protein sequence ID" value="TFK43054.1"/>
    <property type="molecule type" value="Genomic_DNA"/>
</dbReference>
<feature type="compositionally biased region" description="Basic and acidic residues" evidence="1">
    <location>
        <begin position="237"/>
        <end position="247"/>
    </location>
</feature>
<name>A0A5C3MCA8_9AGAR</name>
<proteinExistence type="predicted"/>
<dbReference type="Proteomes" id="UP000308652">
    <property type="component" value="Unassembled WGS sequence"/>
</dbReference>
<feature type="region of interest" description="Disordered" evidence="1">
    <location>
        <begin position="187"/>
        <end position="214"/>
    </location>
</feature>
<protein>
    <submittedName>
        <fullName evidence="2">Uncharacterized protein</fullName>
    </submittedName>
</protein>
<gene>
    <name evidence="2" type="ORF">BDQ12DRAFT_718296</name>
</gene>
<evidence type="ECO:0000313" key="3">
    <source>
        <dbReference type="Proteomes" id="UP000308652"/>
    </source>
</evidence>
<feature type="region of interest" description="Disordered" evidence="1">
    <location>
        <begin position="227"/>
        <end position="247"/>
    </location>
</feature>
<dbReference type="AlphaFoldDB" id="A0A5C3MCA8"/>
<dbReference type="OrthoDB" id="2675777at2759"/>
<reference evidence="2 3" key="1">
    <citation type="journal article" date="2019" name="Nat. Ecol. Evol.">
        <title>Megaphylogeny resolves global patterns of mushroom evolution.</title>
        <authorList>
            <person name="Varga T."/>
            <person name="Krizsan K."/>
            <person name="Foldi C."/>
            <person name="Dima B."/>
            <person name="Sanchez-Garcia M."/>
            <person name="Sanchez-Ramirez S."/>
            <person name="Szollosi G.J."/>
            <person name="Szarkandi J.G."/>
            <person name="Papp V."/>
            <person name="Albert L."/>
            <person name="Andreopoulos W."/>
            <person name="Angelini C."/>
            <person name="Antonin V."/>
            <person name="Barry K.W."/>
            <person name="Bougher N.L."/>
            <person name="Buchanan P."/>
            <person name="Buyck B."/>
            <person name="Bense V."/>
            <person name="Catcheside P."/>
            <person name="Chovatia M."/>
            <person name="Cooper J."/>
            <person name="Damon W."/>
            <person name="Desjardin D."/>
            <person name="Finy P."/>
            <person name="Geml J."/>
            <person name="Haridas S."/>
            <person name="Hughes K."/>
            <person name="Justo A."/>
            <person name="Karasinski D."/>
            <person name="Kautmanova I."/>
            <person name="Kiss B."/>
            <person name="Kocsube S."/>
            <person name="Kotiranta H."/>
            <person name="LaButti K.M."/>
            <person name="Lechner B.E."/>
            <person name="Liimatainen K."/>
            <person name="Lipzen A."/>
            <person name="Lukacs Z."/>
            <person name="Mihaltcheva S."/>
            <person name="Morgado L.N."/>
            <person name="Niskanen T."/>
            <person name="Noordeloos M.E."/>
            <person name="Ohm R.A."/>
            <person name="Ortiz-Santana B."/>
            <person name="Ovrebo C."/>
            <person name="Racz N."/>
            <person name="Riley R."/>
            <person name="Savchenko A."/>
            <person name="Shiryaev A."/>
            <person name="Soop K."/>
            <person name="Spirin V."/>
            <person name="Szebenyi C."/>
            <person name="Tomsovsky M."/>
            <person name="Tulloss R.E."/>
            <person name="Uehling J."/>
            <person name="Grigoriev I.V."/>
            <person name="Vagvolgyi C."/>
            <person name="Papp T."/>
            <person name="Martin F.M."/>
            <person name="Miettinen O."/>
            <person name="Hibbett D.S."/>
            <person name="Nagy L.G."/>
        </authorList>
    </citation>
    <scope>NUCLEOTIDE SEQUENCE [LARGE SCALE GENOMIC DNA]</scope>
    <source>
        <strain evidence="2 3">CBS 166.37</strain>
    </source>
</reference>
<evidence type="ECO:0000256" key="1">
    <source>
        <dbReference type="SAM" id="MobiDB-lite"/>
    </source>
</evidence>